<keyword evidence="2" id="KW-1185">Reference proteome</keyword>
<protein>
    <submittedName>
        <fullName evidence="1">Dolichyl-diphosphooligosaccharide--protein glycotransferase protein</fullName>
        <ecNumber evidence="1">2.4.99.18</ecNumber>
    </submittedName>
</protein>
<dbReference type="EMBL" id="CM037024">
    <property type="protein sequence ID" value="KAH7662705.1"/>
    <property type="molecule type" value="Genomic_DNA"/>
</dbReference>
<dbReference type="EC" id="2.4.99.18" evidence="1"/>
<accession>A0ACB7UPM7</accession>
<name>A0ACB7UPM7_DIOAL</name>
<evidence type="ECO:0000313" key="1">
    <source>
        <dbReference type="EMBL" id="KAH7662705.1"/>
    </source>
</evidence>
<dbReference type="Proteomes" id="UP000827976">
    <property type="component" value="Chromosome 14"/>
</dbReference>
<reference evidence="2" key="1">
    <citation type="journal article" date="2022" name="Nat. Commun.">
        <title>Chromosome evolution and the genetic basis of agronomically important traits in greater yam.</title>
        <authorList>
            <person name="Bredeson J.V."/>
            <person name="Lyons J.B."/>
            <person name="Oniyinde I.O."/>
            <person name="Okereke N.R."/>
            <person name="Kolade O."/>
            <person name="Nnabue I."/>
            <person name="Nwadili C.O."/>
            <person name="Hribova E."/>
            <person name="Parker M."/>
            <person name="Nwogha J."/>
            <person name="Shu S."/>
            <person name="Carlson J."/>
            <person name="Kariba R."/>
            <person name="Muthemba S."/>
            <person name="Knop K."/>
            <person name="Barton G.J."/>
            <person name="Sherwood A.V."/>
            <person name="Lopez-Montes A."/>
            <person name="Asiedu R."/>
            <person name="Jamnadass R."/>
            <person name="Muchugi A."/>
            <person name="Goodstein D."/>
            <person name="Egesi C.N."/>
            <person name="Featherston J."/>
            <person name="Asfaw A."/>
            <person name="Simpson G.G."/>
            <person name="Dolezel J."/>
            <person name="Hendre P.S."/>
            <person name="Van Deynze A."/>
            <person name="Kumar P.L."/>
            <person name="Obidiegwu J.E."/>
            <person name="Bhattacharjee R."/>
            <person name="Rokhsar D.S."/>
        </authorList>
    </citation>
    <scope>NUCLEOTIDE SEQUENCE [LARGE SCALE GENOMIC DNA]</scope>
    <source>
        <strain evidence="2">cv. TDa95/00328</strain>
    </source>
</reference>
<keyword evidence="1" id="KW-0328">Glycosyltransferase</keyword>
<comment type="caution">
    <text evidence="1">The sequence shown here is derived from an EMBL/GenBank/DDBJ whole genome shotgun (WGS) entry which is preliminary data.</text>
</comment>
<keyword evidence="1" id="KW-0808">Transferase</keyword>
<evidence type="ECO:0000313" key="2">
    <source>
        <dbReference type="Proteomes" id="UP000827976"/>
    </source>
</evidence>
<organism evidence="1 2">
    <name type="scientific">Dioscorea alata</name>
    <name type="common">Purple yam</name>
    <dbReference type="NCBI Taxonomy" id="55571"/>
    <lineage>
        <taxon>Eukaryota</taxon>
        <taxon>Viridiplantae</taxon>
        <taxon>Streptophyta</taxon>
        <taxon>Embryophyta</taxon>
        <taxon>Tracheophyta</taxon>
        <taxon>Spermatophyta</taxon>
        <taxon>Magnoliopsida</taxon>
        <taxon>Liliopsida</taxon>
        <taxon>Dioscoreales</taxon>
        <taxon>Dioscoreaceae</taxon>
        <taxon>Dioscorea</taxon>
    </lineage>
</organism>
<sequence length="693" mass="75384">MARGLRFLGILALIYASLSLCIAANVRPISDAHRSAALELFASPIDGSFGSLEETYEALKTLKNLGLERPGDVKEKACPLVVGKLGSTSSSLKDLFQALRVNSVIGCQIDAKTFADVASRIQAVIKDTSSLEDFYYSVGSLLLVKDQGSSVNLPDANDIFHSIKALSQSDGRWRYNSNSAESSTYAAGLALEALAGIVSLADSEVDQSMIETVKNDIVKLFDSIESYDDGSLFFDEKHVATSEYKGPVTTTSSVVRGVTAFAAIASGSLNIPGDKILGLAKFFLGMGVPGSSKDLFNQIDSLSLLENNRVSIPLILSLPSTVLSLSSKDQLKVEVNTVFGSAAPPLTVNLVQGFSSASKEVPALENQELKFDAENGVHYLDILPLKVDVGKYTLVFEISLHDPEHLNTYAAGGQTKTLVFLTGIIKIDKAEIAILNSDVGNVETSQKLDLSRDSAVALSANHLQKLRLSFQLTTPLGHAFKPHQMFLKLKHDTNVEHIFLFESSARQFKIVLDFLGLVEKFYYLSGKYDIEITVGDAAMENSLQRALGHVELDLPEPPEKAPRPPVQPADPYSRFGPQKEISHLFREPEKRPPQELSLAFLALVLLPLLVFIIGLIRLRVNLKNFPSSPVPAAFSLLFHVGIGAVLVLYVLFWLKLDLFTTLKTLGLLGIFLIFVGHRTLSHHASISSKLKSS</sequence>
<gene>
    <name evidence="1" type="ORF">IHE45_14G005900</name>
</gene>
<proteinExistence type="predicted"/>